<dbReference type="FunFam" id="2.60.40.150:FF:000029">
    <property type="entry name" value="Intersectin 1"/>
    <property type="match status" value="1"/>
</dbReference>
<dbReference type="CDD" id="cd00052">
    <property type="entry name" value="EH"/>
    <property type="match status" value="1"/>
</dbReference>
<feature type="domain" description="SH3" evidence="14">
    <location>
        <begin position="943"/>
        <end position="1002"/>
    </location>
</feature>
<keyword evidence="3 11" id="KW-0728">SH3 domain</keyword>
<dbReference type="PROSITE" id="PS00741">
    <property type="entry name" value="DH_1"/>
    <property type="match status" value="1"/>
</dbReference>
<dbReference type="Gene3D" id="2.30.29.30">
    <property type="entry name" value="Pleckstrin-homology domain (PH domain)/Phosphotyrosine-binding domain (PTB)"/>
    <property type="match status" value="1"/>
</dbReference>
<dbReference type="Pfam" id="PF12763">
    <property type="entry name" value="EH"/>
    <property type="match status" value="1"/>
</dbReference>
<dbReference type="Pfam" id="PF07653">
    <property type="entry name" value="SH3_2"/>
    <property type="match status" value="2"/>
</dbReference>
<evidence type="ECO:0000256" key="1">
    <source>
        <dbReference type="ARBA" id="ARBA00004316"/>
    </source>
</evidence>
<dbReference type="Pfam" id="PF14604">
    <property type="entry name" value="SH3_9"/>
    <property type="match status" value="2"/>
</dbReference>
<gene>
    <name evidence="20" type="primary">ITSN1</name>
    <name evidence="20" type="synonym">LOC109906775</name>
</gene>
<dbReference type="GO" id="GO:0035556">
    <property type="term" value="P:intracellular signal transduction"/>
    <property type="evidence" value="ECO:0007669"/>
    <property type="project" value="InterPro"/>
</dbReference>
<dbReference type="GO" id="GO:0042995">
    <property type="term" value="C:cell projection"/>
    <property type="evidence" value="ECO:0007669"/>
    <property type="project" value="UniProtKB-SubCell"/>
</dbReference>
<evidence type="ECO:0000256" key="10">
    <source>
        <dbReference type="ARBA" id="ARBA00034103"/>
    </source>
</evidence>
<keyword evidence="8" id="KW-0770">Synapse</keyword>
<evidence type="ECO:0000256" key="9">
    <source>
        <dbReference type="ARBA" id="ARBA00023273"/>
    </source>
</evidence>
<feature type="region of interest" description="Disordered" evidence="13">
    <location>
        <begin position="667"/>
        <end position="699"/>
    </location>
</feature>
<dbReference type="SMART" id="SM00233">
    <property type="entry name" value="PH"/>
    <property type="match status" value="1"/>
</dbReference>
<dbReference type="Gene3D" id="1.10.238.10">
    <property type="entry name" value="EF-hand"/>
    <property type="match status" value="3"/>
</dbReference>
<feature type="domain" description="EF-hand" evidence="19">
    <location>
        <begin position="264"/>
        <end position="299"/>
    </location>
</feature>
<dbReference type="PROSITE" id="PS50031">
    <property type="entry name" value="EH"/>
    <property type="match status" value="1"/>
</dbReference>
<dbReference type="InterPro" id="IPR035892">
    <property type="entry name" value="C2_domain_sf"/>
</dbReference>
<dbReference type="InterPro" id="IPR051480">
    <property type="entry name" value="Endocytic_GEF_Adapter"/>
</dbReference>
<dbReference type="PANTHER" id="PTHR46006:SF9">
    <property type="entry name" value="INTERSECTIN-1"/>
    <property type="match status" value="1"/>
</dbReference>
<evidence type="ECO:0000256" key="3">
    <source>
        <dbReference type="ARBA" id="ARBA00022443"/>
    </source>
</evidence>
<keyword evidence="6" id="KW-0479">Metal-binding</keyword>
<dbReference type="Proteomes" id="UP000694557">
    <property type="component" value="Unassembled WGS sequence"/>
</dbReference>
<evidence type="ECO:0000259" key="18">
    <source>
        <dbReference type="PROSITE" id="PS50031"/>
    </source>
</evidence>
<evidence type="ECO:0000313" key="21">
    <source>
        <dbReference type="Proteomes" id="UP000694557"/>
    </source>
</evidence>
<keyword evidence="4" id="KW-0963">Cytoplasm</keyword>
<dbReference type="Pfam" id="PF16617">
    <property type="entry name" value="INTAP"/>
    <property type="match status" value="1"/>
</dbReference>
<feature type="domain" description="C2" evidence="16">
    <location>
        <begin position="1367"/>
        <end position="1483"/>
    </location>
</feature>
<evidence type="ECO:0000256" key="6">
    <source>
        <dbReference type="ARBA" id="ARBA00022723"/>
    </source>
</evidence>
<dbReference type="Gene3D" id="2.60.40.150">
    <property type="entry name" value="C2 domain"/>
    <property type="match status" value="1"/>
</dbReference>
<evidence type="ECO:0000256" key="7">
    <source>
        <dbReference type="ARBA" id="ARBA00022837"/>
    </source>
</evidence>
<name>A0A8C7IU52_ONCKI</name>
<evidence type="ECO:0000259" key="17">
    <source>
        <dbReference type="PROSITE" id="PS50010"/>
    </source>
</evidence>
<evidence type="ECO:0000256" key="13">
    <source>
        <dbReference type="SAM" id="MobiDB-lite"/>
    </source>
</evidence>
<dbReference type="GO" id="GO:0035025">
    <property type="term" value="P:positive regulation of Rho protein signal transduction"/>
    <property type="evidence" value="ECO:0007669"/>
    <property type="project" value="TreeGrafter"/>
</dbReference>
<dbReference type="InterPro" id="IPR001331">
    <property type="entry name" value="GDS_CDC24_CS"/>
</dbReference>
<dbReference type="PROSITE" id="PS50222">
    <property type="entry name" value="EF_HAND_2"/>
    <property type="match status" value="1"/>
</dbReference>
<dbReference type="PROSITE" id="PS00018">
    <property type="entry name" value="EF_HAND_1"/>
    <property type="match status" value="1"/>
</dbReference>
<dbReference type="CDD" id="cd13264">
    <property type="entry name" value="PH_ITSN"/>
    <property type="match status" value="1"/>
</dbReference>
<dbReference type="InterPro" id="IPR035899">
    <property type="entry name" value="DBL_dom_sf"/>
</dbReference>
<proteinExistence type="predicted"/>
<dbReference type="InterPro" id="IPR032140">
    <property type="entry name" value="INTAP"/>
</dbReference>
<accession>A0A8C7IU52</accession>
<dbReference type="GeneTree" id="ENSGT00940000157065"/>
<dbReference type="GO" id="GO:0005737">
    <property type="term" value="C:cytoplasm"/>
    <property type="evidence" value="ECO:0007669"/>
    <property type="project" value="UniProtKB-SubCell"/>
</dbReference>
<dbReference type="InterPro" id="IPR000008">
    <property type="entry name" value="C2_dom"/>
</dbReference>
<evidence type="ECO:0000259" key="14">
    <source>
        <dbReference type="PROSITE" id="PS50002"/>
    </source>
</evidence>
<dbReference type="PROSITE" id="PS50003">
    <property type="entry name" value="PH_DOMAIN"/>
    <property type="match status" value="1"/>
</dbReference>
<dbReference type="InterPro" id="IPR018247">
    <property type="entry name" value="EF_Hand_1_Ca_BS"/>
</dbReference>
<feature type="domain" description="SH3" evidence="14">
    <location>
        <begin position="877"/>
        <end position="941"/>
    </location>
</feature>
<dbReference type="Ensembl" id="ENSOKIT00005078850.1">
    <property type="protein sequence ID" value="ENSOKIP00005074000.1"/>
    <property type="gene ID" value="ENSOKIG00005031417.1"/>
</dbReference>
<keyword evidence="7" id="KW-0106">Calcium</keyword>
<keyword evidence="12" id="KW-0175">Coiled coil</keyword>
<feature type="domain" description="DH" evidence="17">
    <location>
        <begin position="1025"/>
        <end position="1211"/>
    </location>
</feature>
<dbReference type="CDD" id="cd11993">
    <property type="entry name" value="SH3_Intersectin1_4"/>
    <property type="match status" value="1"/>
</dbReference>
<dbReference type="Gene3D" id="2.30.30.40">
    <property type="entry name" value="SH3 Domains"/>
    <property type="match status" value="5"/>
</dbReference>
<evidence type="ECO:0000256" key="11">
    <source>
        <dbReference type="PROSITE-ProRule" id="PRU00192"/>
    </source>
</evidence>
<dbReference type="Pfam" id="PF00018">
    <property type="entry name" value="SH3_1"/>
    <property type="match status" value="1"/>
</dbReference>
<dbReference type="PROSITE" id="PS50004">
    <property type="entry name" value="C2"/>
    <property type="match status" value="1"/>
</dbReference>
<dbReference type="InterPro" id="IPR036028">
    <property type="entry name" value="SH3-like_dom_sf"/>
</dbReference>
<evidence type="ECO:0000256" key="4">
    <source>
        <dbReference type="ARBA" id="ARBA00022490"/>
    </source>
</evidence>
<dbReference type="CDD" id="cd11995">
    <property type="entry name" value="SH3_Intersectin1_5"/>
    <property type="match status" value="1"/>
</dbReference>
<dbReference type="PRINTS" id="PR00452">
    <property type="entry name" value="SH3DOMAIN"/>
</dbReference>
<reference evidence="20" key="2">
    <citation type="submission" date="2025-09" db="UniProtKB">
        <authorList>
            <consortium name="Ensembl"/>
        </authorList>
    </citation>
    <scope>IDENTIFICATION</scope>
</reference>
<dbReference type="FunFam" id="2.30.30.40:FF:000024">
    <property type="entry name" value="Intersectin 1"/>
    <property type="match status" value="1"/>
</dbReference>
<dbReference type="InterPro" id="IPR011993">
    <property type="entry name" value="PH-like_dom_sf"/>
</dbReference>
<dbReference type="SUPFAM" id="SSF50729">
    <property type="entry name" value="PH domain-like"/>
    <property type="match status" value="1"/>
</dbReference>
<dbReference type="InterPro" id="IPR000261">
    <property type="entry name" value="EH_dom"/>
</dbReference>
<evidence type="ECO:0000259" key="19">
    <source>
        <dbReference type="PROSITE" id="PS50222"/>
    </source>
</evidence>
<dbReference type="GO" id="GO:0045202">
    <property type="term" value="C:synapse"/>
    <property type="evidence" value="ECO:0007669"/>
    <property type="project" value="UniProtKB-SubCell"/>
</dbReference>
<evidence type="ECO:0000256" key="12">
    <source>
        <dbReference type="SAM" id="Coils"/>
    </source>
</evidence>
<feature type="domain" description="PH" evidence="15">
    <location>
        <begin position="1250"/>
        <end position="1359"/>
    </location>
</feature>
<dbReference type="FunFam" id="1.20.900.10:FF:000011">
    <property type="entry name" value="Intersectin 1"/>
    <property type="match status" value="1"/>
</dbReference>
<feature type="region of interest" description="Disordered" evidence="13">
    <location>
        <begin position="402"/>
        <end position="423"/>
    </location>
</feature>
<dbReference type="InterPro" id="IPR011992">
    <property type="entry name" value="EF-hand-dom_pair"/>
</dbReference>
<evidence type="ECO:0000256" key="8">
    <source>
        <dbReference type="ARBA" id="ARBA00023018"/>
    </source>
</evidence>
<dbReference type="FunFam" id="1.10.238.10:FF:000046">
    <property type="entry name" value="intersectin-1 isoform X2"/>
    <property type="match status" value="1"/>
</dbReference>
<dbReference type="FunFam" id="2.30.30.40:FF:000041">
    <property type="entry name" value="Intersectin 1"/>
    <property type="match status" value="1"/>
</dbReference>
<dbReference type="InterPro" id="IPR001452">
    <property type="entry name" value="SH3_domain"/>
</dbReference>
<dbReference type="InterPro" id="IPR001849">
    <property type="entry name" value="PH_domain"/>
</dbReference>
<feature type="domain" description="SH3" evidence="14">
    <location>
        <begin position="805"/>
        <end position="863"/>
    </location>
</feature>
<dbReference type="SUPFAM" id="SSF48065">
    <property type="entry name" value="DBL homology domain (DH-domain)"/>
    <property type="match status" value="1"/>
</dbReference>
<evidence type="ECO:0000313" key="20">
    <source>
        <dbReference type="Ensembl" id="ENSOKIP00005074000.1"/>
    </source>
</evidence>
<keyword evidence="5" id="KW-0254">Endocytosis</keyword>
<keyword evidence="21" id="KW-1185">Reference proteome</keyword>
<dbReference type="SMART" id="SM00326">
    <property type="entry name" value="SH3"/>
    <property type="match status" value="5"/>
</dbReference>
<dbReference type="FunFam" id="2.30.30.40:FF:000122">
    <property type="entry name" value="intersectin-1 isoform X2"/>
    <property type="match status" value="1"/>
</dbReference>
<feature type="domain" description="EH" evidence="18">
    <location>
        <begin position="231"/>
        <end position="320"/>
    </location>
</feature>
<dbReference type="FunFam" id="2.30.29.30:FF:000069">
    <property type="entry name" value="Intersectin 1"/>
    <property type="match status" value="1"/>
</dbReference>
<feature type="domain" description="SH3" evidence="14">
    <location>
        <begin position="594"/>
        <end position="655"/>
    </location>
</feature>
<feature type="coiled-coil region" evidence="12">
    <location>
        <begin position="497"/>
        <end position="531"/>
    </location>
</feature>
<dbReference type="Pfam" id="PF00168">
    <property type="entry name" value="C2"/>
    <property type="match status" value="1"/>
</dbReference>
<dbReference type="PANTHER" id="PTHR46006">
    <property type="entry name" value="RHO GUANINE NUCLEOTIDE EXCHANGE FACTOR AT 64C, ISOFORM A"/>
    <property type="match status" value="1"/>
</dbReference>
<dbReference type="SUPFAM" id="SSF47473">
    <property type="entry name" value="EF-hand"/>
    <property type="match status" value="2"/>
</dbReference>
<dbReference type="PROSITE" id="PS50010">
    <property type="entry name" value="DH_2"/>
    <property type="match status" value="1"/>
</dbReference>
<dbReference type="Pfam" id="PF16652">
    <property type="entry name" value="PH_13"/>
    <property type="match status" value="1"/>
</dbReference>
<evidence type="ECO:0000256" key="5">
    <source>
        <dbReference type="ARBA" id="ARBA00022583"/>
    </source>
</evidence>
<dbReference type="SMART" id="SM00239">
    <property type="entry name" value="C2"/>
    <property type="match status" value="1"/>
</dbReference>
<dbReference type="Pfam" id="PF00621">
    <property type="entry name" value="RhoGEF"/>
    <property type="match status" value="1"/>
</dbReference>
<evidence type="ECO:0000259" key="15">
    <source>
        <dbReference type="PROSITE" id="PS50003"/>
    </source>
</evidence>
<dbReference type="InterPro" id="IPR002048">
    <property type="entry name" value="EF_hand_dom"/>
</dbReference>
<dbReference type="CDD" id="cd11987">
    <property type="entry name" value="SH3_Intersectin1_1"/>
    <property type="match status" value="1"/>
</dbReference>
<reference evidence="20" key="1">
    <citation type="submission" date="2025-08" db="UniProtKB">
        <authorList>
            <consortium name="Ensembl"/>
        </authorList>
    </citation>
    <scope>IDENTIFICATION</scope>
</reference>
<dbReference type="GO" id="GO:0006897">
    <property type="term" value="P:endocytosis"/>
    <property type="evidence" value="ECO:0007669"/>
    <property type="project" value="UniProtKB-KW"/>
</dbReference>
<evidence type="ECO:0000259" key="16">
    <source>
        <dbReference type="PROSITE" id="PS50004"/>
    </source>
</evidence>
<protein>
    <submittedName>
        <fullName evidence="20">Intersectin 1</fullName>
    </submittedName>
</protein>
<dbReference type="CDD" id="cd00160">
    <property type="entry name" value="RhoGEF"/>
    <property type="match status" value="1"/>
</dbReference>
<comment type="subcellular location">
    <subcellularLocation>
        <location evidence="1">Cell projection</location>
    </subcellularLocation>
    <subcellularLocation>
        <location evidence="2">Cytoplasm</location>
    </subcellularLocation>
    <subcellularLocation>
        <location evidence="10">Synapse</location>
    </subcellularLocation>
</comment>
<dbReference type="Gene3D" id="1.20.900.10">
    <property type="entry name" value="Dbl homology (DH) domain"/>
    <property type="match status" value="1"/>
</dbReference>
<dbReference type="PROSITE" id="PS50002">
    <property type="entry name" value="SH3"/>
    <property type="match status" value="5"/>
</dbReference>
<dbReference type="InterPro" id="IPR000219">
    <property type="entry name" value="DH_dom"/>
</dbReference>
<dbReference type="GO" id="GO:0005085">
    <property type="term" value="F:guanyl-nucleotide exchange factor activity"/>
    <property type="evidence" value="ECO:0007669"/>
    <property type="project" value="InterPro"/>
</dbReference>
<dbReference type="CDD" id="cd11989">
    <property type="entry name" value="SH3_Intersectin1_2"/>
    <property type="match status" value="1"/>
</dbReference>
<dbReference type="SMART" id="SM00027">
    <property type="entry name" value="EH"/>
    <property type="match status" value="2"/>
</dbReference>
<evidence type="ECO:0000256" key="2">
    <source>
        <dbReference type="ARBA" id="ARBA00004496"/>
    </source>
</evidence>
<sequence>TMAQFPTPFGGGLDAWVISLDERAKHDQQFVSLAPSPAGYITGDQARNFFLQSVSPLTPSLPFSTQSTFSIAMKLIKLKLQGHSLPPSLPPSMKQPPLTLPPPPTAPFGVMPGLPAVPPLPMPPMPGVGMSPPLVSSVPPSVPPMANGAPMTGFSHQGRAQSELSLDTPLNIQSGVLVNDSEALWQRFGASHFVDIILTSLTNSSLFFCDSPFFIYIYMCPPIDWAVPSSSRLKYRQLFNSHDKMMSGHLTGPQARTILMQSSLPQTSLASIWNLSDIDQDGKLTAEEFILAMHLIDMAMSGLPLPPILPPDFIPPTFRYNPLLPLWQNMSPISVSLPKVTFEDRKRENFERGNLELEKRRQALLELQRKEQERLAALEREEQERKERERLEQERRRQQELEKQLEKQREVERQREEERRKEIERREAAKRELERQRQLEWERNRRQELLTQRNREQENIVLLKARKKTLEFELEALVKTDTQHYNFSPRISLLYSLSSLQKAVEIKESSRQQLREQLDTVERETRSKLLEIDAFNTQLTVLLLPNGLILVGSRRGHVSLRLKKDVTMSCVPNSQPRLLPADKIPVTGFNQDKVKVVFYRALYPFDARSHDEITITPGDIVMVDESQTGEPGWLGGELKGKTGWFPANYAEKIPESEVPMSLWPSTSSVEKTETGEGWDAWPTQPSLSVPSAGPGGQLRQRSAFTPATLTGSSPSPVLGQGEKVEGLQAQALYPWRAKKDNHLNFNKSDVITVLEQQDMWWFGEVQGQRGWFPKSYVKLISGPVRKAAQQSPSTFSVLPCSSNMLCFPEYIAMYTYESNEQGDLTFQQGDVIVVTKKEGDWWTGVVSGKTGVFPSNYVKPKDSEGLGPAGKTGSLGKKPEIAQVIAPYTATGAEQLTLAPGQLILIRKKNPGGWWEGELQARGKKRQIGWFPANYVKLLSPSTTVCQVIGMYDYMAQNDDELPFGKGQIINVLSREDPDWWKGELNGSVGLFPSNYVKLTTDTDPSQQWCADLHLLDMLTPVERKRQGYTHELIVTEENYVNDLQLVTEVFQKPLLESELLTEKEVAMIFVNWKELIMCNIKLLKALRVRKKMSGERMPVKMIGDILTAQLPHMQPYIRFCSCQLNGATLIQQKTDEVPEFKDFVKRLAMDPGCKGMPLSSFLLKPMQRVTRYPLIIKNILENTPEAHPDHSHLKQALEKAEELCSQVNEGVREKENSDRLEWIQAHVQCEGLSEQLVFNSVTNCLGPRKFLHSGKLYKAKSNKELYGFLFNDFLLLTQIIKPLGFSGCDKVFSAKSHLQYRMYKTPIFLNEVLVKLPTDPSGDEPIFHISHIDRVYTIRAESINERTAWVQKIKAASELFIETEKKKREKAYLVRSQRATGIGRLMVNIVEGIELKPCRSHGKSNPYCEVTMGSQCHITKTLQDTLNPKWNSNCQFFIKDLEQDVLCVTVFERDQFSPDDFLGRTEIRLADIKKDQGSKGPITKRLLLHEVPTGEIVVRLDLQLFEEP</sequence>
<feature type="domain" description="SH3" evidence="14">
    <location>
        <begin position="724"/>
        <end position="782"/>
    </location>
</feature>
<dbReference type="CDD" id="cd08375">
    <property type="entry name" value="C2_Intersectin"/>
    <property type="match status" value="1"/>
</dbReference>
<dbReference type="SMART" id="SM00325">
    <property type="entry name" value="RhoGEF"/>
    <property type="match status" value="1"/>
</dbReference>
<organism evidence="20 21">
    <name type="scientific">Oncorhynchus kisutch</name>
    <name type="common">Coho salmon</name>
    <name type="synonym">Salmo kisutch</name>
    <dbReference type="NCBI Taxonomy" id="8019"/>
    <lineage>
        <taxon>Eukaryota</taxon>
        <taxon>Metazoa</taxon>
        <taxon>Chordata</taxon>
        <taxon>Craniata</taxon>
        <taxon>Vertebrata</taxon>
        <taxon>Euteleostomi</taxon>
        <taxon>Actinopterygii</taxon>
        <taxon>Neopterygii</taxon>
        <taxon>Teleostei</taxon>
        <taxon>Protacanthopterygii</taxon>
        <taxon>Salmoniformes</taxon>
        <taxon>Salmonidae</taxon>
        <taxon>Salmoninae</taxon>
        <taxon>Oncorhynchus</taxon>
    </lineage>
</organism>
<dbReference type="GO" id="GO:0005509">
    <property type="term" value="F:calcium ion binding"/>
    <property type="evidence" value="ECO:0007669"/>
    <property type="project" value="InterPro"/>
</dbReference>
<dbReference type="SUPFAM" id="SSF49562">
    <property type="entry name" value="C2 domain (Calcium/lipid-binding domain, CaLB)"/>
    <property type="match status" value="1"/>
</dbReference>
<dbReference type="SUPFAM" id="SSF50044">
    <property type="entry name" value="SH3-domain"/>
    <property type="match status" value="5"/>
</dbReference>
<keyword evidence="9" id="KW-0966">Cell projection</keyword>